<dbReference type="EMBL" id="UOEC01000028">
    <property type="protein sequence ID" value="VAV87393.1"/>
    <property type="molecule type" value="Genomic_DNA"/>
</dbReference>
<feature type="transmembrane region" description="Helical" evidence="8">
    <location>
        <begin position="163"/>
        <end position="183"/>
    </location>
</feature>
<evidence type="ECO:0000259" key="9">
    <source>
        <dbReference type="PROSITE" id="PS50928"/>
    </source>
</evidence>
<feature type="transmembrane region" description="Helical" evidence="8">
    <location>
        <begin position="95"/>
        <end position="112"/>
    </location>
</feature>
<dbReference type="CDD" id="cd06261">
    <property type="entry name" value="TM_PBP2"/>
    <property type="match status" value="1"/>
</dbReference>
<feature type="transmembrane region" description="Helical" evidence="8">
    <location>
        <begin position="54"/>
        <end position="74"/>
    </location>
</feature>
<dbReference type="InterPro" id="IPR010065">
    <property type="entry name" value="AA_ABC_transptr_permease_3TM"/>
</dbReference>
<comment type="subcellular location">
    <subcellularLocation>
        <location evidence="1">Cell membrane</location>
        <topology evidence="1">Multi-pass membrane protein</topology>
    </subcellularLocation>
</comment>
<keyword evidence="2" id="KW-0813">Transport</keyword>
<keyword evidence="6 8" id="KW-1133">Transmembrane helix</keyword>
<evidence type="ECO:0000256" key="3">
    <source>
        <dbReference type="ARBA" id="ARBA00022475"/>
    </source>
</evidence>
<evidence type="ECO:0000256" key="5">
    <source>
        <dbReference type="ARBA" id="ARBA00022692"/>
    </source>
</evidence>
<keyword evidence="3" id="KW-1003">Cell membrane</keyword>
<keyword evidence="7 8" id="KW-0472">Membrane</keyword>
<keyword evidence="5 8" id="KW-0812">Transmembrane</keyword>
<feature type="transmembrane region" description="Helical" evidence="8">
    <location>
        <begin position="195"/>
        <end position="214"/>
    </location>
</feature>
<reference evidence="10" key="1">
    <citation type="submission" date="2018-06" db="EMBL/GenBank/DDBJ databases">
        <authorList>
            <person name="Zhirakovskaya E."/>
        </authorList>
    </citation>
    <scope>NUCLEOTIDE SEQUENCE</scope>
</reference>
<sequence>MDIDLIIKYGPRMVDGLIVTLQLVGISLVIGALISLPVTAMRLSSNKALRVISYIYVYFFRGSPLLAQLFLVYYGSGQLRPFFQDIGLWWFFRDAWYCALFVFSLNTAAYQAEILRGGILGVDRGQHEAAKAFGLGPAVTFFKVILPQALISTLRPYGNEVILMIKGSAIASVVTIFDLLGATKLAFSRTFDFEIFLLAALMYLAVVEVIRFVWERMDRRLTRHLRQISDQ</sequence>
<dbReference type="SUPFAM" id="SSF161098">
    <property type="entry name" value="MetI-like"/>
    <property type="match status" value="1"/>
</dbReference>
<dbReference type="GO" id="GO:0022857">
    <property type="term" value="F:transmembrane transporter activity"/>
    <property type="evidence" value="ECO:0007669"/>
    <property type="project" value="InterPro"/>
</dbReference>
<accession>A0A3B0RS89</accession>
<dbReference type="GO" id="GO:0043190">
    <property type="term" value="C:ATP-binding cassette (ABC) transporter complex"/>
    <property type="evidence" value="ECO:0007669"/>
    <property type="project" value="InterPro"/>
</dbReference>
<dbReference type="InterPro" id="IPR000515">
    <property type="entry name" value="MetI-like"/>
</dbReference>
<dbReference type="Pfam" id="PF00528">
    <property type="entry name" value="BPD_transp_1"/>
    <property type="match status" value="1"/>
</dbReference>
<dbReference type="PROSITE" id="PS50928">
    <property type="entry name" value="ABC_TM1"/>
    <property type="match status" value="1"/>
</dbReference>
<organism evidence="10">
    <name type="scientific">hydrothermal vent metagenome</name>
    <dbReference type="NCBI Taxonomy" id="652676"/>
    <lineage>
        <taxon>unclassified sequences</taxon>
        <taxon>metagenomes</taxon>
        <taxon>ecological metagenomes</taxon>
    </lineage>
</organism>
<evidence type="ECO:0000256" key="2">
    <source>
        <dbReference type="ARBA" id="ARBA00022448"/>
    </source>
</evidence>
<dbReference type="InterPro" id="IPR035906">
    <property type="entry name" value="MetI-like_sf"/>
</dbReference>
<dbReference type="Gene3D" id="1.10.3720.10">
    <property type="entry name" value="MetI-like"/>
    <property type="match status" value="1"/>
</dbReference>
<evidence type="ECO:0000313" key="10">
    <source>
        <dbReference type="EMBL" id="VAV87393.1"/>
    </source>
</evidence>
<dbReference type="GO" id="GO:0006865">
    <property type="term" value="P:amino acid transport"/>
    <property type="evidence" value="ECO:0007669"/>
    <property type="project" value="TreeGrafter"/>
</dbReference>
<dbReference type="NCBIfam" id="TIGR01726">
    <property type="entry name" value="HEQRo_perm_3TM"/>
    <property type="match status" value="1"/>
</dbReference>
<dbReference type="AlphaFoldDB" id="A0A3B0RS89"/>
<dbReference type="PANTHER" id="PTHR30614">
    <property type="entry name" value="MEMBRANE COMPONENT OF AMINO ACID ABC TRANSPORTER"/>
    <property type="match status" value="1"/>
</dbReference>
<evidence type="ECO:0000256" key="4">
    <source>
        <dbReference type="ARBA" id="ARBA00022519"/>
    </source>
</evidence>
<evidence type="ECO:0000256" key="7">
    <source>
        <dbReference type="ARBA" id="ARBA00023136"/>
    </source>
</evidence>
<proteinExistence type="predicted"/>
<name>A0A3B0RS89_9ZZZZ</name>
<dbReference type="InterPro" id="IPR043429">
    <property type="entry name" value="ArtM/GltK/GlnP/TcyL/YhdX-like"/>
</dbReference>
<evidence type="ECO:0000256" key="8">
    <source>
        <dbReference type="SAM" id="Phobius"/>
    </source>
</evidence>
<protein>
    <submittedName>
        <fullName evidence="10">ABC transporter, permease protein (Cluster 3, basic aa/glutamine/opines)</fullName>
    </submittedName>
</protein>
<feature type="transmembrane region" description="Helical" evidence="8">
    <location>
        <begin position="12"/>
        <end position="34"/>
    </location>
</feature>
<feature type="domain" description="ABC transmembrane type-1" evidence="9">
    <location>
        <begin position="17"/>
        <end position="214"/>
    </location>
</feature>
<evidence type="ECO:0000256" key="1">
    <source>
        <dbReference type="ARBA" id="ARBA00004651"/>
    </source>
</evidence>
<gene>
    <name evidence="10" type="ORF">MNBD_ALPHA08-1297</name>
</gene>
<evidence type="ECO:0000256" key="6">
    <source>
        <dbReference type="ARBA" id="ARBA00022989"/>
    </source>
</evidence>
<keyword evidence="4" id="KW-0997">Cell inner membrane</keyword>
<dbReference type="PANTHER" id="PTHR30614:SF10">
    <property type="entry name" value="ARGININE ABC TRANSPORTER PERMEASE PROTEIN ARTM"/>
    <property type="match status" value="1"/>
</dbReference>